<sequence length="152" mass="17406">MNWFAIYTKPLNEIKVAQKLQAIGIEAYCPTITVVKQWSDRKKKVTQPLFNSYVFVKLNEKDRPLVFAIPGVVRYLFWLGKPAVIKEAEITAIRELLQQEYQEIRVSSLVPGSKITIEQGVFKGQLATFQEQQANKIVLILDSLGFKLVVHK</sequence>
<evidence type="ECO:0000256" key="3">
    <source>
        <dbReference type="ARBA" id="ARBA00023163"/>
    </source>
</evidence>
<evidence type="ECO:0000259" key="4">
    <source>
        <dbReference type="SMART" id="SM00738"/>
    </source>
</evidence>
<reference evidence="5 6" key="1">
    <citation type="submission" date="2016-12" db="EMBL/GenBank/DDBJ databases">
        <title>Trade-off between light-utilization and light-protection in marine flavobacteria.</title>
        <authorList>
            <person name="Kumagai Y."/>
            <person name="Yoshizawa S."/>
            <person name="Kogure K."/>
            <person name="Iwasaki W."/>
        </authorList>
    </citation>
    <scope>NUCLEOTIDE SEQUENCE [LARGE SCALE GENOMIC DNA]</scope>
    <source>
        <strain evidence="5 6">KCTC 22729</strain>
    </source>
</reference>
<dbReference type="Pfam" id="PF02357">
    <property type="entry name" value="NusG"/>
    <property type="match status" value="1"/>
</dbReference>
<dbReference type="InterPro" id="IPR036735">
    <property type="entry name" value="NGN_dom_sf"/>
</dbReference>
<evidence type="ECO:0000313" key="5">
    <source>
        <dbReference type="EMBL" id="PQJ73788.1"/>
    </source>
</evidence>
<dbReference type="GO" id="GO:0031564">
    <property type="term" value="P:transcription antitermination"/>
    <property type="evidence" value="ECO:0007669"/>
    <property type="project" value="UniProtKB-KW"/>
</dbReference>
<dbReference type="RefSeq" id="WP_105044942.1">
    <property type="nucleotide sequence ID" value="NZ_CP150662.1"/>
</dbReference>
<dbReference type="PANTHER" id="PTHR30265">
    <property type="entry name" value="RHO-INTERACTING TRANSCRIPTION TERMINATION FACTOR NUSG"/>
    <property type="match status" value="1"/>
</dbReference>
<feature type="domain" description="NusG-like N-terminal" evidence="4">
    <location>
        <begin position="1"/>
        <end position="97"/>
    </location>
</feature>
<proteinExistence type="predicted"/>
<evidence type="ECO:0000256" key="1">
    <source>
        <dbReference type="ARBA" id="ARBA00022814"/>
    </source>
</evidence>
<gene>
    <name evidence="5" type="ORF">BTO13_00175</name>
</gene>
<keyword evidence="3" id="KW-0804">Transcription</keyword>
<keyword evidence="1" id="KW-0889">Transcription antitermination</keyword>
<dbReference type="SMART" id="SM00738">
    <property type="entry name" value="NGN"/>
    <property type="match status" value="1"/>
</dbReference>
<dbReference type="CDD" id="cd09895">
    <property type="entry name" value="NGN_SP_UpxY"/>
    <property type="match status" value="1"/>
</dbReference>
<protein>
    <submittedName>
        <fullName evidence="5">Antitermination protein NusG</fullName>
    </submittedName>
</protein>
<dbReference type="InterPro" id="IPR043425">
    <property type="entry name" value="NusG-like"/>
</dbReference>
<organism evidence="5 6">
    <name type="scientific">Polaribacter gangjinensis</name>
    <dbReference type="NCBI Taxonomy" id="574710"/>
    <lineage>
        <taxon>Bacteria</taxon>
        <taxon>Pseudomonadati</taxon>
        <taxon>Bacteroidota</taxon>
        <taxon>Flavobacteriia</taxon>
        <taxon>Flavobacteriales</taxon>
        <taxon>Flavobacteriaceae</taxon>
    </lineage>
</organism>
<name>A0A2S7W833_9FLAO</name>
<dbReference type="EMBL" id="MSCL01000001">
    <property type="protein sequence ID" value="PQJ73788.1"/>
    <property type="molecule type" value="Genomic_DNA"/>
</dbReference>
<evidence type="ECO:0000313" key="6">
    <source>
        <dbReference type="Proteomes" id="UP000237608"/>
    </source>
</evidence>
<dbReference type="Gene3D" id="3.30.70.940">
    <property type="entry name" value="NusG, N-terminal domain"/>
    <property type="match status" value="1"/>
</dbReference>
<dbReference type="GO" id="GO:0006354">
    <property type="term" value="P:DNA-templated transcription elongation"/>
    <property type="evidence" value="ECO:0007669"/>
    <property type="project" value="InterPro"/>
</dbReference>
<dbReference type="OrthoDB" id="9796143at2"/>
<dbReference type="SUPFAM" id="SSF82679">
    <property type="entry name" value="N-utilization substance G protein NusG, N-terminal domain"/>
    <property type="match status" value="1"/>
</dbReference>
<comment type="caution">
    <text evidence="5">The sequence shown here is derived from an EMBL/GenBank/DDBJ whole genome shotgun (WGS) entry which is preliminary data.</text>
</comment>
<dbReference type="NCBIfam" id="NF033644">
    <property type="entry name" value="antiterm_UpxY"/>
    <property type="match status" value="1"/>
</dbReference>
<dbReference type="Proteomes" id="UP000237608">
    <property type="component" value="Unassembled WGS sequence"/>
</dbReference>
<dbReference type="PANTHER" id="PTHR30265:SF4">
    <property type="entry name" value="KOW MOTIF FAMILY PROTEIN, EXPRESSED"/>
    <property type="match status" value="1"/>
</dbReference>
<evidence type="ECO:0000256" key="2">
    <source>
        <dbReference type="ARBA" id="ARBA00023015"/>
    </source>
</evidence>
<accession>A0A2S7W833</accession>
<dbReference type="InterPro" id="IPR006645">
    <property type="entry name" value="NGN-like_dom"/>
</dbReference>
<keyword evidence="2" id="KW-0805">Transcription regulation</keyword>
<keyword evidence="6" id="KW-1185">Reference proteome</keyword>
<dbReference type="AlphaFoldDB" id="A0A2S7W833"/>